<evidence type="ECO:0000256" key="3">
    <source>
        <dbReference type="ARBA" id="ARBA00022741"/>
    </source>
</evidence>
<dbReference type="GO" id="GO:0005737">
    <property type="term" value="C:cytoplasm"/>
    <property type="evidence" value="ECO:0007669"/>
    <property type="project" value="TreeGrafter"/>
</dbReference>
<keyword evidence="3 8" id="KW-0547">Nucleotide-binding</keyword>
<dbReference type="Gene3D" id="3.30.470.160">
    <property type="entry name" value="Inositol polyphosphate kinase"/>
    <property type="match status" value="1"/>
</dbReference>
<reference evidence="10" key="2">
    <citation type="submission" date="2023-04" db="EMBL/GenBank/DDBJ databases">
        <authorList>
            <person name="Bruccoleri R.E."/>
            <person name="Oakeley E.J."/>
            <person name="Faust A.-M."/>
            <person name="Dessus-Babus S."/>
            <person name="Altorfer M."/>
            <person name="Burckhardt D."/>
            <person name="Oertli M."/>
            <person name="Naumann U."/>
            <person name="Petersen F."/>
            <person name="Wong J."/>
        </authorList>
    </citation>
    <scope>NUCLEOTIDE SEQUENCE</scope>
    <source>
        <strain evidence="10">GSM-AAB239-AS_SAM_17_03QT</strain>
        <tissue evidence="10">Leaf</tissue>
    </source>
</reference>
<dbReference type="GO" id="GO:0032958">
    <property type="term" value="P:inositol phosphate biosynthetic process"/>
    <property type="evidence" value="ECO:0007669"/>
    <property type="project" value="InterPro"/>
</dbReference>
<evidence type="ECO:0000256" key="4">
    <source>
        <dbReference type="ARBA" id="ARBA00022777"/>
    </source>
</evidence>
<comment type="similarity">
    <text evidence="1 8">Belongs to the inositol phosphokinase (IPK) family.</text>
</comment>
<keyword evidence="2 8" id="KW-0808">Transferase</keyword>
<organism evidence="10 11">
    <name type="scientific">Iris pallida</name>
    <name type="common">Sweet iris</name>
    <dbReference type="NCBI Taxonomy" id="29817"/>
    <lineage>
        <taxon>Eukaryota</taxon>
        <taxon>Viridiplantae</taxon>
        <taxon>Streptophyta</taxon>
        <taxon>Embryophyta</taxon>
        <taxon>Tracheophyta</taxon>
        <taxon>Spermatophyta</taxon>
        <taxon>Magnoliopsida</taxon>
        <taxon>Liliopsida</taxon>
        <taxon>Asparagales</taxon>
        <taxon>Iridaceae</taxon>
        <taxon>Iridoideae</taxon>
        <taxon>Irideae</taxon>
        <taxon>Iris</taxon>
    </lineage>
</organism>
<keyword evidence="5 8" id="KW-0067">ATP-binding</keyword>
<comment type="catalytic activity">
    <reaction evidence="6 8">
        <text>1D-myo-inositol 1,4,5-trisphosphate + 2 ATP = 1D-myo-inositol 1,3,4,5,6-pentakisphosphate + 2 ADP + 2 H(+)</text>
        <dbReference type="Rhea" id="RHEA:32359"/>
        <dbReference type="ChEBI" id="CHEBI:15378"/>
        <dbReference type="ChEBI" id="CHEBI:30616"/>
        <dbReference type="ChEBI" id="CHEBI:57733"/>
        <dbReference type="ChEBI" id="CHEBI:203600"/>
        <dbReference type="ChEBI" id="CHEBI:456216"/>
        <dbReference type="EC" id="2.7.1.151"/>
    </reaction>
</comment>
<keyword evidence="11" id="KW-1185">Reference proteome</keyword>
<dbReference type="EC" id="2.7.1.140" evidence="8"/>
<reference evidence="10" key="1">
    <citation type="journal article" date="2023" name="GigaByte">
        <title>Genome assembly of the bearded iris, Iris pallida Lam.</title>
        <authorList>
            <person name="Bruccoleri R.E."/>
            <person name="Oakeley E.J."/>
            <person name="Faust A.M.E."/>
            <person name="Altorfer M."/>
            <person name="Dessus-Babus S."/>
            <person name="Burckhardt D."/>
            <person name="Oertli M."/>
            <person name="Naumann U."/>
            <person name="Petersen F."/>
            <person name="Wong J."/>
        </authorList>
    </citation>
    <scope>NUCLEOTIDE SEQUENCE</scope>
    <source>
        <strain evidence="10">GSM-AAB239-AS_SAM_17_03QT</strain>
    </source>
</reference>
<evidence type="ECO:0000256" key="8">
    <source>
        <dbReference type="RuleBase" id="RU363090"/>
    </source>
</evidence>
<dbReference type="SUPFAM" id="SSF56104">
    <property type="entry name" value="SAICAR synthase-like"/>
    <property type="match status" value="1"/>
</dbReference>
<protein>
    <recommendedName>
        <fullName evidence="8">Inositol polyphosphate multikinase</fullName>
        <ecNumber evidence="8">2.7.1.140</ecNumber>
        <ecNumber evidence="8">2.7.1.151</ecNumber>
    </recommendedName>
</protein>
<evidence type="ECO:0000313" key="10">
    <source>
        <dbReference type="EMBL" id="KAJ6845669.1"/>
    </source>
</evidence>
<name>A0AAX6HX60_IRIPA</name>
<comment type="function">
    <text evidence="8">Inositol phosphate kinase with a broad substrate specificity.</text>
</comment>
<dbReference type="PANTHER" id="PTHR12400">
    <property type="entry name" value="INOSITOL POLYPHOSPHATE KINASE"/>
    <property type="match status" value="1"/>
</dbReference>
<dbReference type="EC" id="2.7.1.151" evidence="8"/>
<evidence type="ECO:0000256" key="9">
    <source>
        <dbReference type="SAM" id="MobiDB-lite"/>
    </source>
</evidence>
<dbReference type="Proteomes" id="UP001140949">
    <property type="component" value="Unassembled WGS sequence"/>
</dbReference>
<dbReference type="PANTHER" id="PTHR12400:SF51">
    <property type="entry name" value="INOSITOL POLYPHOSPHATE MULTIKINASE"/>
    <property type="match status" value="1"/>
</dbReference>
<keyword evidence="4 8" id="KW-0418">Kinase</keyword>
<evidence type="ECO:0000256" key="7">
    <source>
        <dbReference type="ARBA" id="ARBA00036525"/>
    </source>
</evidence>
<dbReference type="InterPro" id="IPR038286">
    <property type="entry name" value="IPK_sf"/>
</dbReference>
<evidence type="ECO:0000256" key="5">
    <source>
        <dbReference type="ARBA" id="ARBA00022840"/>
    </source>
</evidence>
<accession>A0AAX6HX60</accession>
<evidence type="ECO:0000256" key="1">
    <source>
        <dbReference type="ARBA" id="ARBA00007374"/>
    </source>
</evidence>
<dbReference type="AlphaFoldDB" id="A0AAX6HX60"/>
<comment type="caution">
    <text evidence="10">The sequence shown here is derived from an EMBL/GenBank/DDBJ whole genome shotgun (WGS) entry which is preliminary data.</text>
</comment>
<evidence type="ECO:0000256" key="2">
    <source>
        <dbReference type="ARBA" id="ARBA00022679"/>
    </source>
</evidence>
<dbReference type="GO" id="GO:0008440">
    <property type="term" value="F:inositol-1,4,5-trisphosphate 3-kinase activity"/>
    <property type="evidence" value="ECO:0007669"/>
    <property type="project" value="TreeGrafter"/>
</dbReference>
<dbReference type="Pfam" id="PF03770">
    <property type="entry name" value="IPK"/>
    <property type="match status" value="1"/>
</dbReference>
<dbReference type="InterPro" id="IPR005522">
    <property type="entry name" value="IPK"/>
</dbReference>
<dbReference type="EMBL" id="JANAVB010005999">
    <property type="protein sequence ID" value="KAJ6845669.1"/>
    <property type="molecule type" value="Genomic_DNA"/>
</dbReference>
<proteinExistence type="inferred from homology"/>
<dbReference type="GO" id="GO:0051765">
    <property type="term" value="F:inositol tetrakisphosphate kinase activity"/>
    <property type="evidence" value="ECO:0007669"/>
    <property type="project" value="TreeGrafter"/>
</dbReference>
<evidence type="ECO:0000256" key="6">
    <source>
        <dbReference type="ARBA" id="ARBA00036164"/>
    </source>
</evidence>
<gene>
    <name evidence="10" type="ORF">M6B38_286555</name>
</gene>
<dbReference type="GO" id="GO:0005524">
    <property type="term" value="F:ATP binding"/>
    <property type="evidence" value="ECO:0007669"/>
    <property type="project" value="UniProtKB-KW"/>
</dbReference>
<dbReference type="GO" id="GO:0005634">
    <property type="term" value="C:nucleus"/>
    <property type="evidence" value="ECO:0007669"/>
    <property type="project" value="TreeGrafter"/>
</dbReference>
<sequence>MLNPPEHQVAGHDARLGGLGPLADGSGRFFKPLQSCSRGDNELSFYTSFSSDPRVPPSVRRRFFPSFHGTQLLPASDSSGPKPHLVLQDLTSQFTRPSIIDFKIGSRTWPPSSPSDYIDKCFKKDRETTSLTLGFRVSGLQIHESGDAYYKPSRDEIRSYGHDDVRRIVRRFVSDSGLASAVYGGSDGILAQLLELKSWFEDQTIYHFYSASVMVMYDKEGVENGRSGPAVKLVDFAHVVEGDGVIDHNFLGGLCSLIKFVSEVLTDPDGEGEGRRMKAKKGGTENGK</sequence>
<comment type="catalytic activity">
    <reaction evidence="7 8">
        <text>1D-myo-inositol 1,3,4,6-tetrakisphosphate + ATP = 1D-myo-inositol 1,3,4,5,6-pentakisphosphate + ADP + H(+)</text>
        <dbReference type="Rhea" id="RHEA:12717"/>
        <dbReference type="ChEBI" id="CHEBI:15378"/>
        <dbReference type="ChEBI" id="CHEBI:30616"/>
        <dbReference type="ChEBI" id="CHEBI:57660"/>
        <dbReference type="ChEBI" id="CHEBI:57733"/>
        <dbReference type="ChEBI" id="CHEBI:456216"/>
        <dbReference type="EC" id="2.7.1.140"/>
    </reaction>
</comment>
<feature type="region of interest" description="Disordered" evidence="9">
    <location>
        <begin position="269"/>
        <end position="288"/>
    </location>
</feature>
<evidence type="ECO:0000313" key="11">
    <source>
        <dbReference type="Proteomes" id="UP001140949"/>
    </source>
</evidence>